<sequence length="363" mass="40909">MNTKCVQDLRPLPELIQRRDGTNDEPGEWQIDPCPADRGVPRTAVLLKHMVVPVQNYQLDRVIRAHEMMHAKVSPGDRGPWLDRGIASSRALVAAEECRVNFLVNKAGFDISILEDGTEMNAGERIAERGDWAEAVYYMACLSGTGGVNKYLTGIRRHKPGWGPRLRRIHELLQKELRRIWRQEGRRSLTSTTTRTGRDPANELIDGFFHTEAIAEYLDRLADSPISKDDLESHRLQRAEDAGTWAQLNVKEQNLTRHVPGGLGKRRIASNMGRNPRRLSRLLTDPQKRIFDRKVKGNGGVVLIDYSGSMSLSEKDVLEIMEAAPGCTVACYSTNDWDRDGKPNLWVLGARGRMTTAIPRSRI</sequence>
<protein>
    <submittedName>
        <fullName evidence="1">Uncharacterized protein</fullName>
    </submittedName>
</protein>
<evidence type="ECO:0000313" key="1">
    <source>
        <dbReference type="EMBL" id="SVB18823.1"/>
    </source>
</evidence>
<feature type="non-terminal residue" evidence="1">
    <location>
        <position position="363"/>
    </location>
</feature>
<accession>A0A382C0H9</accession>
<reference evidence="1" key="1">
    <citation type="submission" date="2018-05" db="EMBL/GenBank/DDBJ databases">
        <authorList>
            <person name="Lanie J.A."/>
            <person name="Ng W.-L."/>
            <person name="Kazmierczak K.M."/>
            <person name="Andrzejewski T.M."/>
            <person name="Davidsen T.M."/>
            <person name="Wayne K.J."/>
            <person name="Tettelin H."/>
            <person name="Glass J.I."/>
            <person name="Rusch D."/>
            <person name="Podicherti R."/>
            <person name="Tsui H.-C.T."/>
            <person name="Winkler M.E."/>
        </authorList>
    </citation>
    <scope>NUCLEOTIDE SEQUENCE</scope>
</reference>
<name>A0A382C0H9_9ZZZZ</name>
<proteinExistence type="predicted"/>
<gene>
    <name evidence="1" type="ORF">METZ01_LOCUS171677</name>
</gene>
<organism evidence="1">
    <name type="scientific">marine metagenome</name>
    <dbReference type="NCBI Taxonomy" id="408172"/>
    <lineage>
        <taxon>unclassified sequences</taxon>
        <taxon>metagenomes</taxon>
        <taxon>ecological metagenomes</taxon>
    </lineage>
</organism>
<dbReference type="AlphaFoldDB" id="A0A382C0H9"/>
<dbReference type="EMBL" id="UINC01031958">
    <property type="protein sequence ID" value="SVB18823.1"/>
    <property type="molecule type" value="Genomic_DNA"/>
</dbReference>